<sequence>MPAHITAQSCRKTFPIPKSRPSRHTVKSVSSRARPINTSTCKMFLASNFQDCFYGVLTGKEGVQVQF</sequence>
<dbReference type="Proteomes" id="UP000799118">
    <property type="component" value="Unassembled WGS sequence"/>
</dbReference>
<reference evidence="1" key="1">
    <citation type="journal article" date="2019" name="Environ. Microbiol.">
        <title>Fungal ecological strategies reflected in gene transcription - a case study of two litter decomposers.</title>
        <authorList>
            <person name="Barbi F."/>
            <person name="Kohler A."/>
            <person name="Barry K."/>
            <person name="Baskaran P."/>
            <person name="Daum C."/>
            <person name="Fauchery L."/>
            <person name="Ihrmark K."/>
            <person name="Kuo A."/>
            <person name="LaButti K."/>
            <person name="Lipzen A."/>
            <person name="Morin E."/>
            <person name="Grigoriev I.V."/>
            <person name="Henrissat B."/>
            <person name="Lindahl B."/>
            <person name="Martin F."/>
        </authorList>
    </citation>
    <scope>NUCLEOTIDE SEQUENCE</scope>
    <source>
        <strain evidence="1">JB14</strain>
    </source>
</reference>
<name>A0A6A4H3G2_9AGAR</name>
<evidence type="ECO:0000313" key="1">
    <source>
        <dbReference type="EMBL" id="KAE9392228.1"/>
    </source>
</evidence>
<dbReference type="AlphaFoldDB" id="A0A6A4H3G2"/>
<protein>
    <submittedName>
        <fullName evidence="1">Uncharacterized protein</fullName>
    </submittedName>
</protein>
<keyword evidence="2" id="KW-1185">Reference proteome</keyword>
<dbReference type="EMBL" id="ML769601">
    <property type="protein sequence ID" value="KAE9392228.1"/>
    <property type="molecule type" value="Genomic_DNA"/>
</dbReference>
<gene>
    <name evidence="1" type="ORF">BT96DRAFT_924851</name>
</gene>
<evidence type="ECO:0000313" key="2">
    <source>
        <dbReference type="Proteomes" id="UP000799118"/>
    </source>
</evidence>
<organism evidence="1 2">
    <name type="scientific">Gymnopus androsaceus JB14</name>
    <dbReference type="NCBI Taxonomy" id="1447944"/>
    <lineage>
        <taxon>Eukaryota</taxon>
        <taxon>Fungi</taxon>
        <taxon>Dikarya</taxon>
        <taxon>Basidiomycota</taxon>
        <taxon>Agaricomycotina</taxon>
        <taxon>Agaricomycetes</taxon>
        <taxon>Agaricomycetidae</taxon>
        <taxon>Agaricales</taxon>
        <taxon>Marasmiineae</taxon>
        <taxon>Omphalotaceae</taxon>
        <taxon>Gymnopus</taxon>
    </lineage>
</organism>
<accession>A0A6A4H3G2</accession>
<proteinExistence type="predicted"/>